<keyword evidence="1" id="KW-0812">Transmembrane</keyword>
<accession>A0A645IGM7</accession>
<evidence type="ECO:0000313" key="2">
    <source>
        <dbReference type="EMBL" id="MPN50126.1"/>
    </source>
</evidence>
<feature type="transmembrane region" description="Helical" evidence="1">
    <location>
        <begin position="133"/>
        <end position="153"/>
    </location>
</feature>
<dbReference type="EMBL" id="VSSQ01114001">
    <property type="protein sequence ID" value="MPN50126.1"/>
    <property type="molecule type" value="Genomic_DNA"/>
</dbReference>
<gene>
    <name evidence="2" type="ORF">SDC9_197752</name>
</gene>
<comment type="caution">
    <text evidence="2">The sequence shown here is derived from an EMBL/GenBank/DDBJ whole genome shotgun (WGS) entry which is preliminary data.</text>
</comment>
<evidence type="ECO:0000256" key="1">
    <source>
        <dbReference type="SAM" id="Phobius"/>
    </source>
</evidence>
<name>A0A645IGM7_9ZZZZ</name>
<organism evidence="2">
    <name type="scientific">bioreactor metagenome</name>
    <dbReference type="NCBI Taxonomy" id="1076179"/>
    <lineage>
        <taxon>unclassified sequences</taxon>
        <taxon>metagenomes</taxon>
        <taxon>ecological metagenomes</taxon>
    </lineage>
</organism>
<dbReference type="AlphaFoldDB" id="A0A645IGM7"/>
<keyword evidence="1" id="KW-1133">Transmembrane helix</keyword>
<reference evidence="2" key="1">
    <citation type="submission" date="2019-08" db="EMBL/GenBank/DDBJ databases">
        <authorList>
            <person name="Kucharzyk K."/>
            <person name="Murdoch R.W."/>
            <person name="Higgins S."/>
            <person name="Loffler F."/>
        </authorList>
    </citation>
    <scope>NUCLEOTIDE SEQUENCE</scope>
</reference>
<protein>
    <submittedName>
        <fullName evidence="2">Uncharacterized protein</fullName>
    </submittedName>
</protein>
<sequence length="165" mass="18681">MYGGFVAQGRQARLLGILGGSLFGYNGFLRQYLGGIRRIAQPQQPGFFRFGCGNLRGKRGDQAFQIRILGKLVCVGCYLGFIGFCLLFIIAQSGIIRWIIRIEHHVFVVFGGSVRKRIFRRAQGQLQLRHGKIFVHFCQLAGLLGGFVFLFFFQQARFLLQLGLF</sequence>
<proteinExistence type="predicted"/>
<feature type="transmembrane region" description="Helical" evidence="1">
    <location>
        <begin position="12"/>
        <end position="29"/>
    </location>
</feature>
<keyword evidence="1" id="KW-0472">Membrane</keyword>
<feature type="transmembrane region" description="Helical" evidence="1">
    <location>
        <begin position="95"/>
        <end position="112"/>
    </location>
</feature>
<feature type="transmembrane region" description="Helical" evidence="1">
    <location>
        <begin position="68"/>
        <end position="89"/>
    </location>
</feature>